<dbReference type="SMART" id="SM00257">
    <property type="entry name" value="LysM"/>
    <property type="match status" value="1"/>
</dbReference>
<evidence type="ECO:0000313" key="5">
    <source>
        <dbReference type="EMBL" id="GAD50929.1"/>
    </source>
</evidence>
<dbReference type="InterPro" id="IPR006530">
    <property type="entry name" value="YD"/>
</dbReference>
<dbReference type="InterPro" id="IPR036779">
    <property type="entry name" value="LysM_dom_sf"/>
</dbReference>
<keyword evidence="6" id="KW-1185">Reference proteome</keyword>
<evidence type="ECO:0000256" key="1">
    <source>
        <dbReference type="ARBA" id="ARBA00022737"/>
    </source>
</evidence>
<evidence type="ECO:0000259" key="4">
    <source>
        <dbReference type="PROSITE" id="PS51782"/>
    </source>
</evidence>
<dbReference type="eggNOG" id="COG1652">
    <property type="taxonomic scope" value="Bacteria"/>
</dbReference>
<feature type="transmembrane region" description="Helical" evidence="3">
    <location>
        <begin position="3327"/>
        <end position="3351"/>
    </location>
</feature>
<dbReference type="Pfam" id="PF25023">
    <property type="entry name" value="TEN_YD-shell"/>
    <property type="match status" value="2"/>
</dbReference>
<keyword evidence="2" id="KW-0175">Coiled coil</keyword>
<dbReference type="PROSITE" id="PS51782">
    <property type="entry name" value="LYSM"/>
    <property type="match status" value="1"/>
</dbReference>
<dbReference type="Gene3D" id="3.10.350.10">
    <property type="entry name" value="LysM domain"/>
    <property type="match status" value="1"/>
</dbReference>
<dbReference type="Gene3D" id="1.10.287.1490">
    <property type="match status" value="1"/>
</dbReference>
<reference evidence="5 6" key="1">
    <citation type="submission" date="2013-09" db="EMBL/GenBank/DDBJ databases">
        <title>Whole genome shotgun sequence of Novosphingobium tardaugens NBRC 16725.</title>
        <authorList>
            <person name="Isaki S."/>
            <person name="Hosoyama A."/>
            <person name="Tsuchikane K."/>
            <person name="Katsumata H."/>
            <person name="Ando Y."/>
            <person name="Yamazaki S."/>
            <person name="Fujita N."/>
        </authorList>
    </citation>
    <scope>NUCLEOTIDE SEQUENCE [LARGE SCALE GENOMIC DNA]</scope>
    <source>
        <strain evidence="5 6">NBRC 16725</strain>
    </source>
</reference>
<sequence>MQGDFALLVPRWGEGLMVSIFTGLGAGFSRGSANILGGAGQLGSALLGRAGENVAVNAATGNLVVSREDEFLVGRGPDIGISRSYNSLADTGDGDNADNWQQSTTRRIFGLTGSANTAGSTVSRLGSDGAAIVYIWDTGRNAYVTSAGSGAYDTLTFSNDVWTWRDGDTQASESYAAHGVDNWRIVSAGDIDGNTLTWSYNGDKLDTVTTADGAWTQYLWSGDQITEIVTGYTDLATSTAQTLTRTRYAYDASDRLIMVTSDLSPQDNAVTDGQTYVVTYTYDGTSNRIASIAQTDGSLLAITYDGSGRVETLTQSVAGGNVRVTSLTYATGYTEVTGPDGQVTRLTYDAAGQLTAITAPAATTGATPQTVRFAYDADGNLVSVTDGRGKVTTYDHDANGNITQIIDPNGNIVDRVYDAANRLITETTYGSDRNGASNPHYSQFAYDSEGHLAFAVNGAGQVTEYLYDADGQLTYTRQYAGNIYPISAAPIVYADIVALRNSLPDLSSVELTRYIYDARGNLAENLTYGTASATGGSSTAEGYSRTYYTYDQAGRLLARNRQGEQAETFVYDGMGRLVASTDVHGGTTTIVFNDPALTTTVTTAAGYVSVSSFNKAGELVSRTDSGVHTTGGTATYAYDANGRLRVVTDATGRSVYTLYDKAGRKVADVNHLGEIVEYRYDQADRLAATVRYATRVGAAQLALLADPANTSDLSAFLPVASAADQWGWTVYDDGGRAVQSIASDGSVAAYAYDQADQLIRTTGYYNRLSAGQIDALKLDPFAAVVLPAAHAKDAITRHFYDEAGQLVGVLDGHGFLSEITYDGAGNKVSETGYAVSTYSADRANGTFATLRTQVAGGSTVDRVARYVYDGQGLLRFTVDALGGITGFAYDAAGRLTTTTEYATPLTLSDFTFAAVKAAVATSGADRVSYTVYDAAGRAAYTIDAEGGVNAFVYDTSGRAVKAIAFADLYDASAGLPTLATMAGWAADPAQASDTANRVTRNWYSERGELLFTVDAANFVRGFIYDAQGRTIGESAWPAGIVVADNATPAQVAALTAGAGSPIALSYSYDSAGRLLTGTDGEGIVTRHVYNALGQRTDTYLADNVSTDTVRLHYEYDATGRQIAEYHAYGSAVQAGSFFAYDGLGNRISTTDANGNTTTFAYDALGRVTSATNALGGVTAYQYDAFGNVLKVTDPRGNASFNYYDRLNRLVATRDAGGYVTRTIYNRFGDAVKTERYATAMTAPGAAGIAVFDPLQVPVDPFAYADSLQAIADDLDMQANQAEANAPLAQADATSTANAASEADVTVADLLAQLTAVGGPQGIDFSAERAVALANTSTWMSNRKTWLTNAANAVQTLITAAPSGAYKDELTNIKTALTSEKNAADLAFLPAGYINAFYDALTLQRSTLATAKSVALADPIAWLQARESDLVNWVAEYNGLLIASSFVSKSKDQWLTVVQAIYDLSNNTYSSGWPAASSLYSSVQSDPAYVPSGLTHTATQTADYRALAIINAYYDAQGAITQSYGVLTQAQQLTLAYNQAVADADAAHDAADAAAAAASAASASAVQLRADATQAQDDADAAYADAQANAGVVLRDDYVLLDLAQLGQVAETRYGYNRLGRIEWTVDAEGYPELYEYNAFGQQTGISRYSQILTGGQSPDPDAPMPPAVIAAFDLAAQKQADADVLATQIANLQANLANALANPLPHLQTHLATLNTQLATLNSDLAALQVQYDNANFFDQLLVYGPRIDDKEDEIAAKQAEITALQTEITRVQNNQGLTSLGTGIIQAQFDPATLQAQYQAAQALADQTLADAQTLQAQAMGMGGTQAYTRFAYDNRGQLTRTTDAEGYFETFVYDAFGRRIAHTDKSASADKIAGGTTVFTYDKRGLLLTETLSIASYTSSGTVQASSVINRYIYDARGNRIARIEAEGLSEQRRTDYTYDKRDRLIETKGDTVSGLTISTANNTVSTVSGQPTATITYDARGNVLATVDEAGAKTVFFYDQLHRKVAEINALGAYTAYEYDANGNVTRIRVFDTTVAVPATGGTAAQAPALPAGTFRETIFTHDARGQMLSSSVLGVTTGQGSGSSWVSSTAAITTSYQYDANGNVVKATDPNGNAIWSFYNKLGRKVAQVDSANYLTSWILDFEGNVAEERRYAVAVTAPNGGATPPVGTSNAADRITQYTYDKNGNRLSETRLNVQFHNGSGAHTTGSASIAWLYNGLGQVTRRTEATGDQTNYTYDAGGRLTREVKAQGATNYFYDGTGNLSRSVQAAVNGNLARTTTYTYGACGRLASMTDAGGNVRTYAYDVAGRLVLESYVRAQATGTAITEAIGHRYDVLGRNLGQAYYTKPSSTWNLLSSGDVSSLQYNAHGDVTKIGVNGLWQQENKYDAAGRVWATNTGDGAWKYFGYDKNGNQTLAVTSAGANLAGQASITAAYGQVSGATVNGTITFYDARNLATSAKEEGRQINTGAAVELTSSRTYNAFGDVVSETNANNATVTYTYNTMGRTIAIQSPQVSITTAAGVVQNATPTENFYYDKSGRLTGKRDANGNLTRYTLLAGSGYGGASALISQEIHADGGTITTAYNAHGDAVQVTDEVGLVTTMTYDNLGRVIQMNSPGGLVDYYAYDVLGQRLSHYNSVLGSGNKELAYYDVQGRITLQRAFGGDTISTTYVWSGTIATTGMGTFGGWTETSTYANGKTTIDKSDMFERVVQHTDMGGFVTNNTYDAAGRLITAATGPTGNTSTMAYVYYNTGQLKQSSLSYTTQTYYWTGTTVVFGTQTNTVDASYTYNKVGNRLTETGSTSLNGTPTTFKSQTATYDALGRLKTWAEAGTTTAPASNISYQYDAAGNVRRSTASYYTLDATGVAATTASTQDYWFRYDTMNRLVIDRGILSGSTIVRNAQNNTSKEILYDKAGRRVNVLTTLYSPPASGSGFAIPGMYHEEREIYTYNAAGSLSQVDLGVGAVAVDATPGTPPTIPAAPTTGTKRSSFTYDAMGRVLTQQDFEADGTTVAYDRAVTYTASNAIQTETAITKRGTDTFKSVSAYDYGSGTTSALGSVLSVTSKNYKNNNDADAKDTSTVNTYVWRDGAMQNTITVDNDTGSTSNALYTTTMYYNAAGRLMSAYISDGKPRSVAYTLDENAQIVRRDETRPSSAPSAQTGSPHEVWYRFGGREMGYTGNNGTDNIAYAASIARRQQGTPSNPGTFRDGGTYAQTYADFAQSYDPINSFSQGASGGSYTVRTGDNLQSIAQTVWGDANLWYKLAEANGITGKAGLIEGQVLQLPAGVIRNAHNAGTVSPYDPAEAIGNVSPTTAPKPPKKKGCGGLGMILIAVVAIAVTMVATAGATAALSGHTFGAVFGAMTGTGAAIGSVSTAAWVAGGAIGGAIGSAVSQGVGVATGLQDKFSWKGVALAGISGAIGGYFQGLSNAAGLAAAGVKGATKLTGVAGFLSRGGITSATARGVIGNVASQGIALATGLQGKFDFAGVAAAGIGAATSSTVGARTQALGRIGSGFLSNTAGAIANAATRSAVNGENFGDNLMRAMPDVIANTIGDIISDTVVSRHTEHQSGLQERENAIVRSSDNPTAVTNPGVPNTEIVVTAQTSVSDLRQHFRTFPSYQIAKIRNSLTEGTPFVAGSAPVVQGVGNIPGGASDPASTLAGAINFYAYFSEGTFDDLGAFLLANYVAPDGSDVADVIERISRETDENDLMLAANITALHATNNPVLGQVAAGLEDVAVERWLDGGQQAAAAADSEVENIVRLNPLIDDFYFARDVIQGRASKLEIGAAVGAQALPMVGALGKRLFAAESRMARAARLGREGERAAGIIRPKVGVTINGRLRFPDEITDSLVKEVKNVKYQGWTKQLQDYADLAYERKVPFELWIRPGPPGVGTTISRNLSAAEQSKKVIFKYIGID</sequence>
<name>U2ZZX1_9SPHN</name>
<dbReference type="NCBIfam" id="TIGR01643">
    <property type="entry name" value="YD_repeat_2x"/>
    <property type="match status" value="14"/>
</dbReference>
<dbReference type="PANTHER" id="PTHR32305:SF15">
    <property type="entry name" value="PROTEIN RHSA-RELATED"/>
    <property type="match status" value="1"/>
</dbReference>
<dbReference type="Gene3D" id="2.180.10.10">
    <property type="entry name" value="RHS repeat-associated core"/>
    <property type="match status" value="7"/>
</dbReference>
<comment type="caution">
    <text evidence="5">The sequence shown here is derived from an EMBL/GenBank/DDBJ whole genome shotgun (WGS) entry which is preliminary data.</text>
</comment>
<evidence type="ECO:0000256" key="2">
    <source>
        <dbReference type="SAM" id="Coils"/>
    </source>
</evidence>
<evidence type="ECO:0000313" key="6">
    <source>
        <dbReference type="Proteomes" id="UP000016568"/>
    </source>
</evidence>
<keyword evidence="3" id="KW-0812">Transmembrane</keyword>
<proteinExistence type="predicted"/>
<dbReference type="PANTHER" id="PTHR32305">
    <property type="match status" value="1"/>
</dbReference>
<dbReference type="Pfam" id="PF15649">
    <property type="entry name" value="Tox-REase-7"/>
    <property type="match status" value="1"/>
</dbReference>
<organism evidence="5 6">
    <name type="scientific">Caenibius tardaugens NBRC 16725</name>
    <dbReference type="NCBI Taxonomy" id="1219035"/>
    <lineage>
        <taxon>Bacteria</taxon>
        <taxon>Pseudomonadati</taxon>
        <taxon>Pseudomonadota</taxon>
        <taxon>Alphaproteobacteria</taxon>
        <taxon>Sphingomonadales</taxon>
        <taxon>Erythrobacteraceae</taxon>
        <taxon>Caenibius</taxon>
    </lineage>
</organism>
<dbReference type="EMBL" id="BASZ01000013">
    <property type="protein sequence ID" value="GAD50929.1"/>
    <property type="molecule type" value="Genomic_DNA"/>
</dbReference>
<protein>
    <recommendedName>
        <fullName evidence="4">LysM domain-containing protein</fullName>
    </recommendedName>
</protein>
<dbReference type="Pfam" id="PF01476">
    <property type="entry name" value="LysM"/>
    <property type="match status" value="1"/>
</dbReference>
<dbReference type="eggNOG" id="COG3209">
    <property type="taxonomic scope" value="Bacteria"/>
</dbReference>
<evidence type="ECO:0000256" key="3">
    <source>
        <dbReference type="SAM" id="Phobius"/>
    </source>
</evidence>
<dbReference type="CDD" id="cd00118">
    <property type="entry name" value="LysM"/>
    <property type="match status" value="1"/>
</dbReference>
<dbReference type="Pfam" id="PF05593">
    <property type="entry name" value="RHS_repeat"/>
    <property type="match status" value="8"/>
</dbReference>
<dbReference type="InterPro" id="IPR056823">
    <property type="entry name" value="TEN-like_YD-shell"/>
</dbReference>
<accession>U2ZZX1</accession>
<keyword evidence="3" id="KW-1133">Transmembrane helix</keyword>
<keyword evidence="1" id="KW-0677">Repeat</keyword>
<keyword evidence="3" id="KW-0472">Membrane</keyword>
<dbReference type="SUPFAM" id="SSF101908">
    <property type="entry name" value="Putative isomerase YbhE"/>
    <property type="match status" value="1"/>
</dbReference>
<dbReference type="InterPro" id="IPR031325">
    <property type="entry name" value="RHS_repeat"/>
</dbReference>
<dbReference type="Proteomes" id="UP000016568">
    <property type="component" value="Unassembled WGS sequence"/>
</dbReference>
<dbReference type="InterPro" id="IPR018392">
    <property type="entry name" value="LysM"/>
</dbReference>
<feature type="domain" description="LysM" evidence="4">
    <location>
        <begin position="3237"/>
        <end position="3284"/>
    </location>
</feature>
<gene>
    <name evidence="5" type="ORF">NT2_13_00150</name>
</gene>
<feature type="transmembrane region" description="Helical" evidence="3">
    <location>
        <begin position="3358"/>
        <end position="3380"/>
    </location>
</feature>
<dbReference type="InterPro" id="IPR050708">
    <property type="entry name" value="T6SS_VgrG/RHS"/>
</dbReference>
<dbReference type="InterPro" id="IPR028903">
    <property type="entry name" value="Tox-REase-7_dom"/>
</dbReference>
<feature type="coiled-coil region" evidence="2">
    <location>
        <begin position="1675"/>
        <end position="1775"/>
    </location>
</feature>